<dbReference type="GO" id="GO:0065002">
    <property type="term" value="P:intracellular protein transmembrane transport"/>
    <property type="evidence" value="ECO:0007669"/>
    <property type="project" value="UniProtKB-UniRule"/>
</dbReference>
<keyword evidence="6 9" id="KW-1133">Transmembrane helix</keyword>
<evidence type="ECO:0000256" key="7">
    <source>
        <dbReference type="ARBA" id="ARBA00023010"/>
    </source>
</evidence>
<comment type="subcellular location">
    <subcellularLocation>
        <location evidence="1 9">Cell membrane</location>
        <topology evidence="1 9">Multi-pass membrane protein</topology>
    </subcellularLocation>
</comment>
<comment type="function">
    <text evidence="9">Part of the Sec protein translocase complex. Interacts with the SecYEG preprotein conducting channel. SecDF uses the proton motive force (PMF) to complete protein translocation after the ATP-dependent function of SecA.</text>
</comment>
<dbReference type="SUPFAM" id="SSF82866">
    <property type="entry name" value="Multidrug efflux transporter AcrB transmembrane domain"/>
    <property type="match status" value="1"/>
</dbReference>
<dbReference type="NCBIfam" id="TIGR00916">
    <property type="entry name" value="2A0604s01"/>
    <property type="match status" value="1"/>
</dbReference>
<comment type="similarity">
    <text evidence="9">Belongs to the SecD/SecF family. SecD subfamily.</text>
</comment>
<evidence type="ECO:0000256" key="5">
    <source>
        <dbReference type="ARBA" id="ARBA00022927"/>
    </source>
</evidence>
<feature type="domain" description="Protein translocase subunit SecDF P1" evidence="11">
    <location>
        <begin position="111"/>
        <end position="170"/>
    </location>
</feature>
<dbReference type="Gene3D" id="3.30.1360.200">
    <property type="match status" value="1"/>
</dbReference>
<keyword evidence="4 9" id="KW-0812">Transmembrane</keyword>
<dbReference type="AlphaFoldDB" id="A0A317JQV5"/>
<dbReference type="Gene3D" id="3.30.70.3400">
    <property type="match status" value="1"/>
</dbReference>
<dbReference type="HAMAP" id="MF_01463_B">
    <property type="entry name" value="SecD_B"/>
    <property type="match status" value="1"/>
</dbReference>
<dbReference type="EMBL" id="PSRQ01000022">
    <property type="protein sequence ID" value="PWU23837.1"/>
    <property type="molecule type" value="Genomic_DNA"/>
</dbReference>
<dbReference type="Pfam" id="PF21760">
    <property type="entry name" value="SecD_1st"/>
    <property type="match status" value="1"/>
</dbReference>
<dbReference type="Pfam" id="PF22599">
    <property type="entry name" value="SecDF_P1_head"/>
    <property type="match status" value="1"/>
</dbReference>
<name>A0A317JQV5_9BACT</name>
<dbReference type="InterPro" id="IPR048631">
    <property type="entry name" value="SecD_1st"/>
</dbReference>
<dbReference type="NCBIfam" id="TIGR01129">
    <property type="entry name" value="secD"/>
    <property type="match status" value="1"/>
</dbReference>
<feature type="transmembrane region" description="Helical" evidence="9">
    <location>
        <begin position="360"/>
        <end position="381"/>
    </location>
</feature>
<organism evidence="13 14">
    <name type="scientific">Candidatus Cerribacteria bacterium 'Amazon FNV 2010 28 9'</name>
    <dbReference type="NCBI Taxonomy" id="2081795"/>
    <lineage>
        <taxon>Bacteria</taxon>
        <taxon>Candidatus Cerribacteria</taxon>
    </lineage>
</organism>
<dbReference type="InterPro" id="IPR005791">
    <property type="entry name" value="SecD"/>
</dbReference>
<evidence type="ECO:0000256" key="1">
    <source>
        <dbReference type="ARBA" id="ARBA00004651"/>
    </source>
</evidence>
<dbReference type="GO" id="GO:0006605">
    <property type="term" value="P:protein targeting"/>
    <property type="evidence" value="ECO:0007669"/>
    <property type="project" value="UniProtKB-UniRule"/>
</dbReference>
<feature type="transmembrane region" description="Helical" evidence="9">
    <location>
        <begin position="334"/>
        <end position="354"/>
    </location>
</feature>
<evidence type="ECO:0000256" key="4">
    <source>
        <dbReference type="ARBA" id="ARBA00022692"/>
    </source>
</evidence>
<evidence type="ECO:0000256" key="8">
    <source>
        <dbReference type="ARBA" id="ARBA00023136"/>
    </source>
</evidence>
<comment type="caution">
    <text evidence="9">Lacks conserved residue(s) required for the propagation of feature annotation.</text>
</comment>
<dbReference type="InterPro" id="IPR055344">
    <property type="entry name" value="SecD_SecF_C_bact"/>
</dbReference>
<dbReference type="GO" id="GO:0015450">
    <property type="term" value="F:protein-transporting ATPase activity"/>
    <property type="evidence" value="ECO:0007669"/>
    <property type="project" value="InterPro"/>
</dbReference>
<evidence type="ECO:0000313" key="13">
    <source>
        <dbReference type="EMBL" id="PWU23837.1"/>
    </source>
</evidence>
<feature type="transmembrane region" description="Helical" evidence="9">
    <location>
        <begin position="443"/>
        <end position="470"/>
    </location>
</feature>
<dbReference type="GO" id="GO:0043952">
    <property type="term" value="P:protein transport by the Sec complex"/>
    <property type="evidence" value="ECO:0007669"/>
    <property type="project" value="UniProtKB-UniRule"/>
</dbReference>
<evidence type="ECO:0000256" key="2">
    <source>
        <dbReference type="ARBA" id="ARBA00022448"/>
    </source>
</evidence>
<dbReference type="Pfam" id="PF02355">
    <property type="entry name" value="SecD_SecF_C"/>
    <property type="match status" value="1"/>
</dbReference>
<proteinExistence type="inferred from homology"/>
<dbReference type="PRINTS" id="PR00702">
    <property type="entry name" value="ACRIFLAVINRP"/>
</dbReference>
<evidence type="ECO:0000256" key="6">
    <source>
        <dbReference type="ARBA" id="ARBA00022989"/>
    </source>
</evidence>
<dbReference type="InterPro" id="IPR048634">
    <property type="entry name" value="SecD_SecF_C"/>
</dbReference>
<reference evidence="13 14" key="1">
    <citation type="submission" date="2018-02" db="EMBL/GenBank/DDBJ databases">
        <title>Genomic Reconstructions from Amazon Rainforest and Pasture Soil Reveal Novel Insights into the Physiology of Candidate Phyla in Tropical Sites.</title>
        <authorList>
            <person name="Kroeger M.E."/>
            <person name="Delmont T."/>
            <person name="Eren A.M."/>
            <person name="Guo J."/>
            <person name="Meyer K.M."/>
            <person name="Khan K."/>
            <person name="Rodrigues J.L.M."/>
            <person name="Bohannan B.J.M."/>
            <person name="Tringe S."/>
            <person name="Borges C.D."/>
            <person name="Tiedje J."/>
            <person name="Tsai S.M."/>
            <person name="Nusslein K."/>
        </authorList>
    </citation>
    <scope>NUCLEOTIDE SEQUENCE [LARGE SCALE GENOMIC DNA]</scope>
    <source>
        <strain evidence="13">Amazon FNV 2010 28 9</strain>
    </source>
</reference>
<dbReference type="GO" id="GO:0005886">
    <property type="term" value="C:plasma membrane"/>
    <property type="evidence" value="ECO:0007669"/>
    <property type="project" value="UniProtKB-SubCell"/>
</dbReference>
<comment type="subunit">
    <text evidence="9">Forms a complex with SecF. Part of the essential Sec protein translocation apparatus which comprises SecA, SecYEG and auxiliary proteins SecDF. Other proteins may also be involved.</text>
</comment>
<evidence type="ECO:0000259" key="12">
    <source>
        <dbReference type="Pfam" id="PF22599"/>
    </source>
</evidence>
<feature type="transmembrane region" description="Helical" evidence="9">
    <location>
        <begin position="311"/>
        <end position="329"/>
    </location>
</feature>
<dbReference type="PANTHER" id="PTHR30081:SF1">
    <property type="entry name" value="PROTEIN TRANSLOCASE SUBUNIT SECD"/>
    <property type="match status" value="1"/>
</dbReference>
<keyword evidence="8 9" id="KW-0472">Membrane</keyword>
<evidence type="ECO:0000256" key="9">
    <source>
        <dbReference type="HAMAP-Rule" id="MF_01463"/>
    </source>
</evidence>
<keyword evidence="7 9" id="KW-0811">Translocation</keyword>
<dbReference type="InterPro" id="IPR022813">
    <property type="entry name" value="SecD/SecF_arch_bac"/>
</dbReference>
<feature type="domain" description="SecDF P1 head subdomain" evidence="12">
    <location>
        <begin position="193"/>
        <end position="288"/>
    </location>
</feature>
<gene>
    <name evidence="9 13" type="primary">secD</name>
    <name evidence="13" type="ORF">C5B42_01590</name>
</gene>
<keyword evidence="5 9" id="KW-0653">Protein transport</keyword>
<accession>A0A317JQV5</accession>
<evidence type="ECO:0000259" key="11">
    <source>
        <dbReference type="Pfam" id="PF21760"/>
    </source>
</evidence>
<dbReference type="Proteomes" id="UP000246104">
    <property type="component" value="Unassembled WGS sequence"/>
</dbReference>
<evidence type="ECO:0000256" key="3">
    <source>
        <dbReference type="ARBA" id="ARBA00022475"/>
    </source>
</evidence>
<evidence type="ECO:0000259" key="10">
    <source>
        <dbReference type="Pfam" id="PF02355"/>
    </source>
</evidence>
<protein>
    <recommendedName>
        <fullName evidence="9">Protein translocase subunit SecD</fullName>
    </recommendedName>
</protein>
<keyword evidence="2 9" id="KW-0813">Transport</keyword>
<dbReference type="PANTHER" id="PTHR30081">
    <property type="entry name" value="PROTEIN-EXPORT MEMBRANE PROTEIN SEC"/>
    <property type="match status" value="1"/>
</dbReference>
<sequence>MSKRFALILYFLLLVVAICTVVVDIPATVTISLGKDKVCASLPHSVCSLLPLPKTKDILLTRPQFNVNVAGIKLSRDLEVKQGLDIAGGTQVTLAADMSQIAPPDRDKALQTAQQIIERRINLYGVSEATVQTAKSTNEYRLVAEIPGISDSSQAVQLIGSTAQLDFREYKPTSGSGKIASTSGVLVSDFKPTDLSGKDLANASVAFDSQTGKPYISLQFTPDGTKKFAEITSRNVGKPLAIFIDDYPITIPVVSQAITTGQAQISGDFSTDDANNMSIALNAGALPVPISVIGQQTVDATLGNQAVQRSVQAILIGIGIIFLFMILLYDLKGLIAVASLLLYGLITLALYKLIPITLSLAGIAGFLLSMGMAVDTNILVFERLKEEERKSIKRTREQLLNQAFSRAWNSIRDANFTTLITCFVLYNPFEWEFLNRSGMVRGFALTLALGIFLNILCGMGVTRVLMTMFYSPLSSRRRQSADEAASLHTGSRQKSNER</sequence>
<comment type="caution">
    <text evidence="13">The sequence shown here is derived from an EMBL/GenBank/DDBJ whole genome shotgun (WGS) entry which is preliminary data.</text>
</comment>
<keyword evidence="3 9" id="KW-1003">Cell membrane</keyword>
<dbReference type="InterPro" id="IPR054384">
    <property type="entry name" value="SecDF_P1_head"/>
</dbReference>
<evidence type="ECO:0000313" key="14">
    <source>
        <dbReference type="Proteomes" id="UP000246104"/>
    </source>
</evidence>
<feature type="domain" description="Protein export membrane protein SecD/SecF C-terminal" evidence="10">
    <location>
        <begin position="291"/>
        <end position="459"/>
    </location>
</feature>
<dbReference type="InterPro" id="IPR001036">
    <property type="entry name" value="Acrflvin-R"/>
</dbReference>